<dbReference type="AlphaFoldDB" id="A0A553IIF9"/>
<dbReference type="EMBL" id="VKID01000001">
    <property type="protein sequence ID" value="TRX99989.1"/>
    <property type="molecule type" value="Genomic_DNA"/>
</dbReference>
<evidence type="ECO:0000256" key="4">
    <source>
        <dbReference type="ARBA" id="ARBA00023141"/>
    </source>
</evidence>
<keyword evidence="3" id="KW-0028">Amino-acid biosynthesis</keyword>
<evidence type="ECO:0000256" key="2">
    <source>
        <dbReference type="ARBA" id="ARBA00013147"/>
    </source>
</evidence>
<keyword evidence="5" id="KW-0584">Phenylalanine biosynthesis</keyword>
<evidence type="ECO:0000256" key="6">
    <source>
        <dbReference type="ARBA" id="ARBA00023239"/>
    </source>
</evidence>
<dbReference type="PANTHER" id="PTHR21022:SF19">
    <property type="entry name" value="PREPHENATE DEHYDRATASE-RELATED"/>
    <property type="match status" value="1"/>
</dbReference>
<evidence type="ECO:0000256" key="5">
    <source>
        <dbReference type="ARBA" id="ARBA00023222"/>
    </source>
</evidence>
<gene>
    <name evidence="9" type="ORF">FNV44_02805</name>
</gene>
<feature type="domain" description="Prephenate dehydratase" evidence="8">
    <location>
        <begin position="6"/>
        <end position="181"/>
    </location>
</feature>
<name>A0A553IIF9_ACHLA</name>
<evidence type="ECO:0000313" key="10">
    <source>
        <dbReference type="Proteomes" id="UP000315938"/>
    </source>
</evidence>
<evidence type="ECO:0000256" key="7">
    <source>
        <dbReference type="ARBA" id="ARBA00047848"/>
    </source>
</evidence>
<dbReference type="Gene3D" id="3.40.190.10">
    <property type="entry name" value="Periplasmic binding protein-like II"/>
    <property type="match status" value="2"/>
</dbReference>
<dbReference type="InterPro" id="IPR001086">
    <property type="entry name" value="Preph_deHydtase"/>
</dbReference>
<dbReference type="InterPro" id="IPR045865">
    <property type="entry name" value="ACT-like_dom_sf"/>
</dbReference>
<dbReference type="Gene3D" id="3.30.70.260">
    <property type="match status" value="1"/>
</dbReference>
<comment type="catalytic activity">
    <reaction evidence="7">
        <text>prephenate + H(+) = 3-phenylpyruvate + CO2 + H2O</text>
        <dbReference type="Rhea" id="RHEA:21648"/>
        <dbReference type="ChEBI" id="CHEBI:15377"/>
        <dbReference type="ChEBI" id="CHEBI:15378"/>
        <dbReference type="ChEBI" id="CHEBI:16526"/>
        <dbReference type="ChEBI" id="CHEBI:18005"/>
        <dbReference type="ChEBI" id="CHEBI:29934"/>
        <dbReference type="EC" id="4.2.1.51"/>
    </reaction>
</comment>
<dbReference type="GO" id="GO:0005737">
    <property type="term" value="C:cytoplasm"/>
    <property type="evidence" value="ECO:0007669"/>
    <property type="project" value="TreeGrafter"/>
</dbReference>
<comment type="pathway">
    <text evidence="1">Amino-acid biosynthesis; L-phenylalanine biosynthesis; phenylpyruvate from prephenate: step 1/1.</text>
</comment>
<proteinExistence type="predicted"/>
<dbReference type="Pfam" id="PF00800">
    <property type="entry name" value="PDT"/>
    <property type="match status" value="1"/>
</dbReference>
<dbReference type="GO" id="GO:0004664">
    <property type="term" value="F:prephenate dehydratase activity"/>
    <property type="evidence" value="ECO:0007669"/>
    <property type="project" value="UniProtKB-EC"/>
</dbReference>
<keyword evidence="4" id="KW-0057">Aromatic amino acid biosynthesis</keyword>
<comment type="caution">
    <text evidence="9">The sequence shown here is derived from an EMBL/GenBank/DDBJ whole genome shotgun (WGS) entry which is preliminary data.</text>
</comment>
<dbReference type="EC" id="4.2.1.51" evidence="2"/>
<protein>
    <recommendedName>
        <fullName evidence="2">prephenate dehydratase</fullName>
        <ecNumber evidence="2">4.2.1.51</ecNumber>
    </recommendedName>
</protein>
<dbReference type="PROSITE" id="PS51171">
    <property type="entry name" value="PREPHENATE_DEHYDR_3"/>
    <property type="match status" value="1"/>
</dbReference>
<dbReference type="PANTHER" id="PTHR21022">
    <property type="entry name" value="PREPHENATE DEHYDRATASE P PROTEIN"/>
    <property type="match status" value="1"/>
</dbReference>
<dbReference type="SUPFAM" id="SSF53850">
    <property type="entry name" value="Periplasmic binding protein-like II"/>
    <property type="match status" value="1"/>
</dbReference>
<reference evidence="9 10" key="1">
    <citation type="submission" date="2019-07" db="EMBL/GenBank/DDBJ databases">
        <title>Genome sequence of Acholeplasma laidlawii strain with increased resistance to erythromycin.</title>
        <authorList>
            <person name="Medvedeva E.S."/>
            <person name="Baranova N.B."/>
            <person name="Siniagina M.N."/>
            <person name="Mouzykantov A."/>
            <person name="Chernova O.A."/>
            <person name="Chernov V.M."/>
        </authorList>
    </citation>
    <scope>NUCLEOTIDE SEQUENCE [LARGE SCALE GENOMIC DNA]</scope>
    <source>
        <strain evidence="9 10">PG8REry</strain>
    </source>
</reference>
<dbReference type="GO" id="GO:0009094">
    <property type="term" value="P:L-phenylalanine biosynthetic process"/>
    <property type="evidence" value="ECO:0007669"/>
    <property type="project" value="UniProtKB-UniPathway"/>
</dbReference>
<evidence type="ECO:0000256" key="3">
    <source>
        <dbReference type="ARBA" id="ARBA00022605"/>
    </source>
</evidence>
<evidence type="ECO:0000313" key="9">
    <source>
        <dbReference type="EMBL" id="TRX99989.1"/>
    </source>
</evidence>
<organism evidence="9 10">
    <name type="scientific">Acholeplasma laidlawii</name>
    <dbReference type="NCBI Taxonomy" id="2148"/>
    <lineage>
        <taxon>Bacteria</taxon>
        <taxon>Bacillati</taxon>
        <taxon>Mycoplasmatota</taxon>
        <taxon>Mollicutes</taxon>
        <taxon>Acholeplasmatales</taxon>
        <taxon>Acholeplasmataceae</taxon>
        <taxon>Acholeplasma</taxon>
    </lineage>
</organism>
<accession>A0A553IIF9</accession>
<evidence type="ECO:0000259" key="8">
    <source>
        <dbReference type="PROSITE" id="PS51171"/>
    </source>
</evidence>
<dbReference type="UniPathway" id="UPA00121">
    <property type="reaction ID" value="UER00345"/>
</dbReference>
<sequence>MIAMAKLITLGSHLNFSSLSSTKFIKELNLDVDISYEHSIDSAFKALLGADYLVLPIENAIDGYIQRTLDLIYKYDYFITHVNELPVDFSLVTNEVSLDLVDTIYVQFKAKNQCLNFLESLPKVKYIITDSNSESLNKLLTHEKSSAAIIPKHLIDRHFLLTIHNIHDDELNHTRFAFIEKHPTMPKDKEHLKALLSIQPKKDDVGLLYNLLQHFKNLNINLSSIISRPKTDKTSPYHFFLEINTKLDQLSALTTRLASDNQLNIKILGVY</sequence>
<dbReference type="Proteomes" id="UP000315938">
    <property type="component" value="Unassembled WGS sequence"/>
</dbReference>
<evidence type="ECO:0000256" key="1">
    <source>
        <dbReference type="ARBA" id="ARBA00004741"/>
    </source>
</evidence>
<dbReference type="SUPFAM" id="SSF55021">
    <property type="entry name" value="ACT-like"/>
    <property type="match status" value="1"/>
</dbReference>
<keyword evidence="6" id="KW-0456">Lyase</keyword>